<dbReference type="EMBL" id="CM029037">
    <property type="protein sequence ID" value="KAG2658438.1"/>
    <property type="molecule type" value="Genomic_DNA"/>
</dbReference>
<reference evidence="2" key="1">
    <citation type="submission" date="2020-05" db="EMBL/GenBank/DDBJ databases">
        <title>WGS assembly of Panicum virgatum.</title>
        <authorList>
            <person name="Lovell J.T."/>
            <person name="Jenkins J."/>
            <person name="Shu S."/>
            <person name="Juenger T.E."/>
            <person name="Schmutz J."/>
        </authorList>
    </citation>
    <scope>NUCLEOTIDE SEQUENCE</scope>
    <source>
        <strain evidence="2">AP13</strain>
    </source>
</reference>
<evidence type="ECO:0000256" key="1">
    <source>
        <dbReference type="SAM" id="SignalP"/>
    </source>
</evidence>
<proteinExistence type="predicted"/>
<evidence type="ECO:0000313" key="2">
    <source>
        <dbReference type="EMBL" id="KAG2658438.1"/>
    </source>
</evidence>
<comment type="caution">
    <text evidence="2">The sequence shown here is derived from an EMBL/GenBank/DDBJ whole genome shotgun (WGS) entry which is preliminary data.</text>
</comment>
<gene>
    <name evidence="2" type="ORF">PVAP13_1KG219605</name>
</gene>
<organism evidence="2 3">
    <name type="scientific">Panicum virgatum</name>
    <name type="common">Blackwell switchgrass</name>
    <dbReference type="NCBI Taxonomy" id="38727"/>
    <lineage>
        <taxon>Eukaryota</taxon>
        <taxon>Viridiplantae</taxon>
        <taxon>Streptophyta</taxon>
        <taxon>Embryophyta</taxon>
        <taxon>Tracheophyta</taxon>
        <taxon>Spermatophyta</taxon>
        <taxon>Magnoliopsida</taxon>
        <taxon>Liliopsida</taxon>
        <taxon>Poales</taxon>
        <taxon>Poaceae</taxon>
        <taxon>PACMAD clade</taxon>
        <taxon>Panicoideae</taxon>
        <taxon>Panicodae</taxon>
        <taxon>Paniceae</taxon>
        <taxon>Panicinae</taxon>
        <taxon>Panicum</taxon>
        <taxon>Panicum sect. Hiantes</taxon>
    </lineage>
</organism>
<keyword evidence="1" id="KW-0732">Signal</keyword>
<evidence type="ECO:0000313" key="3">
    <source>
        <dbReference type="Proteomes" id="UP000823388"/>
    </source>
</evidence>
<keyword evidence="3" id="KW-1185">Reference proteome</keyword>
<protein>
    <submittedName>
        <fullName evidence="2">Uncharacterized protein</fullName>
    </submittedName>
</protein>
<dbReference type="Proteomes" id="UP000823388">
    <property type="component" value="Chromosome 1K"/>
</dbReference>
<dbReference type="AlphaFoldDB" id="A0A8T0XHQ3"/>
<accession>A0A8T0XHQ3</accession>
<sequence>MAPLPLVLLCLILPVVSRAAPLAVGAVGRLSWFDAENGTVWSPAPNTFASAAALLLNDTGSLVYGARPG</sequence>
<feature type="chain" id="PRO_5035820755" evidence="1">
    <location>
        <begin position="20"/>
        <end position="69"/>
    </location>
</feature>
<feature type="signal peptide" evidence="1">
    <location>
        <begin position="1"/>
        <end position="19"/>
    </location>
</feature>
<name>A0A8T0XHQ3_PANVG</name>